<accession>A0A9P9WUY5</accession>
<keyword evidence="2" id="KW-1185">Reference proteome</keyword>
<name>A0A9P9WUY5_9PEZI</name>
<evidence type="ECO:0000313" key="2">
    <source>
        <dbReference type="Proteomes" id="UP000829685"/>
    </source>
</evidence>
<sequence>MAPTRTQPQPARELHNFPRLPKEIQLLIWDFWRQHAPIIRHYFVLHLSGRAYAAFNCETKNWVQTASRTAEPSHDDPLDPMEHKILFTNAINVALPGTLSPAPVSWAHESAHGSVYSHIHQILSGHYFFDRGNTLRPAHASVNFRKDVFFIDNIGYRLPGRMRFLFHRIGARRPRWVENHWAAKIEKLAFYVNGSQQSELNGFWGEIDIEALANMRLLKKVYLVFRCSGCSVEHQHRADSHGFVHDLPNNGMHSPDVGILDEFGNISTLCRMSSAKAQQQKAEMASRFTKAGRHAVEVEVVADVGFV</sequence>
<protein>
    <submittedName>
        <fullName evidence="1">Uncharacterized protein</fullName>
    </submittedName>
</protein>
<dbReference type="AlphaFoldDB" id="A0A9P9WUY5"/>
<dbReference type="Proteomes" id="UP000829685">
    <property type="component" value="Unassembled WGS sequence"/>
</dbReference>
<proteinExistence type="predicted"/>
<reference evidence="1" key="1">
    <citation type="submission" date="2021-03" db="EMBL/GenBank/DDBJ databases">
        <title>Revisited historic fungal species revealed as producer of novel bioactive compounds through whole genome sequencing and comparative genomics.</title>
        <authorList>
            <person name="Vignolle G.A."/>
            <person name="Hochenegger N."/>
            <person name="Mach R.L."/>
            <person name="Mach-Aigner A.R."/>
            <person name="Javad Rahimi M."/>
            <person name="Salim K.A."/>
            <person name="Chan C.M."/>
            <person name="Lim L.B.L."/>
            <person name="Cai F."/>
            <person name="Druzhinina I.S."/>
            <person name="U'Ren J.M."/>
            <person name="Derntl C."/>
        </authorList>
    </citation>
    <scope>NUCLEOTIDE SEQUENCE</scope>
    <source>
        <strain evidence="1">TUCIM 5799</strain>
    </source>
</reference>
<gene>
    <name evidence="1" type="ORF">JX265_002380</name>
</gene>
<comment type="caution">
    <text evidence="1">The sequence shown here is derived from an EMBL/GenBank/DDBJ whole genome shotgun (WGS) entry which is preliminary data.</text>
</comment>
<dbReference type="EMBL" id="JAFIMR010000004">
    <property type="protein sequence ID" value="KAI1879426.1"/>
    <property type="molecule type" value="Genomic_DNA"/>
</dbReference>
<organism evidence="1 2">
    <name type="scientific">Neoarthrinium moseri</name>
    <dbReference type="NCBI Taxonomy" id="1658444"/>
    <lineage>
        <taxon>Eukaryota</taxon>
        <taxon>Fungi</taxon>
        <taxon>Dikarya</taxon>
        <taxon>Ascomycota</taxon>
        <taxon>Pezizomycotina</taxon>
        <taxon>Sordariomycetes</taxon>
        <taxon>Xylariomycetidae</taxon>
        <taxon>Amphisphaeriales</taxon>
        <taxon>Apiosporaceae</taxon>
        <taxon>Neoarthrinium</taxon>
    </lineage>
</organism>
<evidence type="ECO:0000313" key="1">
    <source>
        <dbReference type="EMBL" id="KAI1879426.1"/>
    </source>
</evidence>
<dbReference type="OrthoDB" id="4686136at2759"/>